<feature type="compositionally biased region" description="Basic and acidic residues" evidence="1">
    <location>
        <begin position="159"/>
        <end position="168"/>
    </location>
</feature>
<keyword evidence="2" id="KW-0812">Transmembrane</keyword>
<proteinExistence type="predicted"/>
<feature type="transmembrane region" description="Helical" evidence="2">
    <location>
        <begin position="77"/>
        <end position="99"/>
    </location>
</feature>
<feature type="compositionally biased region" description="Polar residues" evidence="1">
    <location>
        <begin position="171"/>
        <end position="184"/>
    </location>
</feature>
<organism evidence="3 4">
    <name type="scientific">Bursaphelenchus xylophilus</name>
    <name type="common">Pinewood nematode worm</name>
    <name type="synonym">Aphelenchoides xylophilus</name>
    <dbReference type="NCBI Taxonomy" id="6326"/>
    <lineage>
        <taxon>Eukaryota</taxon>
        <taxon>Metazoa</taxon>
        <taxon>Ecdysozoa</taxon>
        <taxon>Nematoda</taxon>
        <taxon>Chromadorea</taxon>
        <taxon>Rhabditida</taxon>
        <taxon>Tylenchina</taxon>
        <taxon>Tylenchomorpha</taxon>
        <taxon>Aphelenchoidea</taxon>
        <taxon>Aphelenchoididae</taxon>
        <taxon>Bursaphelenchus</taxon>
    </lineage>
</organism>
<evidence type="ECO:0000313" key="3">
    <source>
        <dbReference type="Proteomes" id="UP000095284"/>
    </source>
</evidence>
<feature type="transmembrane region" description="Helical" evidence="2">
    <location>
        <begin position="22"/>
        <end position="40"/>
    </location>
</feature>
<feature type="transmembrane region" description="Helical" evidence="2">
    <location>
        <begin position="111"/>
        <end position="133"/>
    </location>
</feature>
<feature type="region of interest" description="Disordered" evidence="1">
    <location>
        <begin position="144"/>
        <end position="191"/>
    </location>
</feature>
<name>A0A1I7SLN0_BURXY</name>
<reference evidence="4" key="1">
    <citation type="submission" date="2016-11" db="UniProtKB">
        <authorList>
            <consortium name="WormBaseParasite"/>
        </authorList>
    </citation>
    <scope>IDENTIFICATION</scope>
</reference>
<evidence type="ECO:0000313" key="4">
    <source>
        <dbReference type="WBParaSite" id="BXY_1396300.1"/>
    </source>
</evidence>
<keyword evidence="2" id="KW-1133">Transmembrane helix</keyword>
<accession>A0A1I7SLN0</accession>
<sequence length="191" mass="20751">MAVDEARAAFDLLMSTGQGRSLAIFMTFMDLLINVFPAMLVNINFRIILFAITLGMRIPALYTVLVPKVKYLNGYKALLLITVALTFATNCAQIIVNFTSTNCQKIPLRNFFAVSSVICPLELVVFMTISQYINFVADQGVIPPPTGPNDPSGASESPANEKKMKEEINEVINTSGSLNTSVSDPNAPLLA</sequence>
<protein>
    <submittedName>
        <fullName evidence="4">Integral membrane protein</fullName>
    </submittedName>
</protein>
<evidence type="ECO:0000256" key="1">
    <source>
        <dbReference type="SAM" id="MobiDB-lite"/>
    </source>
</evidence>
<dbReference type="Proteomes" id="UP000095284">
    <property type="component" value="Unplaced"/>
</dbReference>
<dbReference type="AlphaFoldDB" id="A0A1I7SLN0"/>
<keyword evidence="2" id="KW-0472">Membrane</keyword>
<dbReference type="WBParaSite" id="BXY_1396300.1">
    <property type="protein sequence ID" value="BXY_1396300.1"/>
    <property type="gene ID" value="BXY_1396300"/>
</dbReference>
<feature type="transmembrane region" description="Helical" evidence="2">
    <location>
        <begin position="47"/>
        <end position="65"/>
    </location>
</feature>
<evidence type="ECO:0000256" key="2">
    <source>
        <dbReference type="SAM" id="Phobius"/>
    </source>
</evidence>